<dbReference type="EMBL" id="OX459122">
    <property type="protein sequence ID" value="CAI9107657.1"/>
    <property type="molecule type" value="Genomic_DNA"/>
</dbReference>
<dbReference type="Proteomes" id="UP001161247">
    <property type="component" value="Chromosome 5"/>
</dbReference>
<proteinExistence type="predicted"/>
<accession>A0AAV1DLH3</accession>
<gene>
    <name evidence="3" type="ORF">OLC1_LOCUS15916</name>
</gene>
<keyword evidence="1" id="KW-0175">Coiled coil</keyword>
<evidence type="ECO:0000313" key="3">
    <source>
        <dbReference type="EMBL" id="CAI9107657.1"/>
    </source>
</evidence>
<dbReference type="Pfam" id="PF13424">
    <property type="entry name" value="TPR_12"/>
    <property type="match status" value="1"/>
</dbReference>
<feature type="region of interest" description="Disordered" evidence="2">
    <location>
        <begin position="33"/>
        <end position="55"/>
    </location>
</feature>
<name>A0AAV1DLH3_OLDCO</name>
<reference evidence="3" key="1">
    <citation type="submission" date="2023-03" db="EMBL/GenBank/DDBJ databases">
        <authorList>
            <person name="Julca I."/>
        </authorList>
    </citation>
    <scope>NUCLEOTIDE SEQUENCE</scope>
</reference>
<dbReference type="PANTHER" id="PTHR47459">
    <property type="entry name" value="KINESIN LIGHT CHAIN-RELATED"/>
    <property type="match status" value="1"/>
</dbReference>
<evidence type="ECO:0000313" key="4">
    <source>
        <dbReference type="Proteomes" id="UP001161247"/>
    </source>
</evidence>
<dbReference type="AlphaFoldDB" id="A0AAV1DLH3"/>
<dbReference type="Gene3D" id="1.25.40.10">
    <property type="entry name" value="Tetratricopeptide repeat domain"/>
    <property type="match status" value="2"/>
</dbReference>
<organism evidence="3 4">
    <name type="scientific">Oldenlandia corymbosa var. corymbosa</name>
    <dbReference type="NCBI Taxonomy" id="529605"/>
    <lineage>
        <taxon>Eukaryota</taxon>
        <taxon>Viridiplantae</taxon>
        <taxon>Streptophyta</taxon>
        <taxon>Embryophyta</taxon>
        <taxon>Tracheophyta</taxon>
        <taxon>Spermatophyta</taxon>
        <taxon>Magnoliopsida</taxon>
        <taxon>eudicotyledons</taxon>
        <taxon>Gunneridae</taxon>
        <taxon>Pentapetalae</taxon>
        <taxon>asterids</taxon>
        <taxon>lamiids</taxon>
        <taxon>Gentianales</taxon>
        <taxon>Rubiaceae</taxon>
        <taxon>Rubioideae</taxon>
        <taxon>Spermacoceae</taxon>
        <taxon>Hedyotis-Oldenlandia complex</taxon>
        <taxon>Oldenlandia</taxon>
    </lineage>
</organism>
<dbReference type="SUPFAM" id="SSF48452">
    <property type="entry name" value="TPR-like"/>
    <property type="match status" value="2"/>
</dbReference>
<evidence type="ECO:0000256" key="2">
    <source>
        <dbReference type="SAM" id="MobiDB-lite"/>
    </source>
</evidence>
<protein>
    <submittedName>
        <fullName evidence="3">OLC1v1007065C1</fullName>
    </submittedName>
</protein>
<evidence type="ECO:0000256" key="1">
    <source>
        <dbReference type="SAM" id="Coils"/>
    </source>
</evidence>
<sequence>MRKASSLFFPQLRRSHKIPLCSLSDHRSFSQLHSRQDIPSPAANGRDNHSRHFPKTDGNLSFNFIKNEFFSRNFNSQAENASEEYKDQLWKDFLSLKSTTHMETLFKEMEAIYDEAELAVPCLVMGIEVYQEGKDPEKALSLANRALKISVTCDTEPSLELAMSLGLLGSVCFSLNRLDDSLEYLEGANRVFNSLEIDGSRTFRLPRYNDPYADDERTFWLHLHAVQYGLFGTKTAIGRREEAIDHIGNALEIREKLSMDEDSGSLGFAYRDVAEAYLAVLNFKGALPYCLKALYLFKEQYGQKSLYSGLVLRLLGVIYTGLGEHEKALEQNKLSREVFRSWGANYDLLLAESEGANMLIALGRFDKAMDTLKGVVNQPLNYIEHPEVTAWRYSLYQVPSPYHAKIISKAQQKLEMEEKVKEAQQLLEELLKKKGDTGCSASSKEALL</sequence>
<feature type="coiled-coil region" evidence="1">
    <location>
        <begin position="409"/>
        <end position="436"/>
    </location>
</feature>
<keyword evidence="4" id="KW-1185">Reference proteome</keyword>
<dbReference type="PANTHER" id="PTHR47459:SF1">
    <property type="entry name" value="KINESIN LIGHT CHAIN-RELATED"/>
    <property type="match status" value="1"/>
</dbReference>
<dbReference type="InterPro" id="IPR011990">
    <property type="entry name" value="TPR-like_helical_dom_sf"/>
</dbReference>